<dbReference type="AlphaFoldDB" id="A0A3P7NKU3"/>
<keyword evidence="2" id="KW-1185">Reference proteome</keyword>
<accession>A0A3P7NKU3</accession>
<organism evidence="1 2">
    <name type="scientific">Dibothriocephalus latus</name>
    <name type="common">Fish tapeworm</name>
    <name type="synonym">Diphyllobothrium latum</name>
    <dbReference type="NCBI Taxonomy" id="60516"/>
    <lineage>
        <taxon>Eukaryota</taxon>
        <taxon>Metazoa</taxon>
        <taxon>Spiralia</taxon>
        <taxon>Lophotrochozoa</taxon>
        <taxon>Platyhelminthes</taxon>
        <taxon>Cestoda</taxon>
        <taxon>Eucestoda</taxon>
        <taxon>Diphyllobothriidea</taxon>
        <taxon>Diphyllobothriidae</taxon>
        <taxon>Dibothriocephalus</taxon>
    </lineage>
</organism>
<dbReference type="EMBL" id="UYRU01048238">
    <property type="protein sequence ID" value="VDN09999.1"/>
    <property type="molecule type" value="Genomic_DNA"/>
</dbReference>
<dbReference type="Proteomes" id="UP000281553">
    <property type="component" value="Unassembled WGS sequence"/>
</dbReference>
<evidence type="ECO:0000313" key="2">
    <source>
        <dbReference type="Proteomes" id="UP000281553"/>
    </source>
</evidence>
<name>A0A3P7NKU3_DIBLA</name>
<proteinExistence type="predicted"/>
<reference evidence="1 2" key="1">
    <citation type="submission" date="2018-11" db="EMBL/GenBank/DDBJ databases">
        <authorList>
            <consortium name="Pathogen Informatics"/>
        </authorList>
    </citation>
    <scope>NUCLEOTIDE SEQUENCE [LARGE SCALE GENOMIC DNA]</scope>
</reference>
<gene>
    <name evidence="1" type="ORF">DILT_LOCUS5830</name>
</gene>
<protein>
    <submittedName>
        <fullName evidence="1">Uncharacterized protein</fullName>
    </submittedName>
</protein>
<sequence>MGVTEGNRLSHREVQGAFFEFSRKAGIDVLLSPVVGHLTVLPLQPPHAFNNMLSFASLANLLGILTGFLPSDLHVEQNDLEKLGHTCAGSLVIPDAVDKDEAAYYDDYGSRSPTHYYQFPVSPAALGRCVLYICLQECVNLFLRIKEYTGTLNRAMDIHPAFQVVRRWLESV</sequence>
<evidence type="ECO:0000313" key="1">
    <source>
        <dbReference type="EMBL" id="VDN09999.1"/>
    </source>
</evidence>